<feature type="region of interest" description="Disordered" evidence="1">
    <location>
        <begin position="173"/>
        <end position="228"/>
    </location>
</feature>
<dbReference type="Proteomes" id="UP001589747">
    <property type="component" value="Unassembled WGS sequence"/>
</dbReference>
<reference evidence="3 4" key="1">
    <citation type="submission" date="2024-09" db="EMBL/GenBank/DDBJ databases">
        <authorList>
            <person name="Sun Q."/>
            <person name="Mori K."/>
        </authorList>
    </citation>
    <scope>NUCLEOTIDE SEQUENCE [LARGE SCALE GENOMIC DNA]</scope>
    <source>
        <strain evidence="3 4">TISTR 2452</strain>
    </source>
</reference>
<proteinExistence type="predicted"/>
<evidence type="ECO:0000313" key="4">
    <source>
        <dbReference type="Proteomes" id="UP001589747"/>
    </source>
</evidence>
<dbReference type="SUPFAM" id="SSF55383">
    <property type="entry name" value="Copper amine oxidase, domain N"/>
    <property type="match status" value="1"/>
</dbReference>
<evidence type="ECO:0000259" key="2">
    <source>
        <dbReference type="Pfam" id="PF07833"/>
    </source>
</evidence>
<feature type="domain" description="Copper amine oxidase-like N-terminal" evidence="2">
    <location>
        <begin position="42"/>
        <end position="148"/>
    </location>
</feature>
<sequence length="450" mass="47960">MLHAGKTGWQRMMRMALVAAMVFAIWPAVARGQGESPIRVFVDTSELVFKQEVVVRGGTMFVPFRALFEAMGMTVAWEEGTKTVSGSKDGLNITLATDRPSATVNGEQAALSAGAFSVNGTVLIPLRFVGEATGAIVHWDAKNREITIVTEALWTSLGLTKEELQEKLAALADNPPAQPAQGGEGDGTDEGEAGSGSEQGGGDATSGQQPVKQADPAQVENKYKGSGTYKPGSEKVDLAKLQGMYYGFRDDFGGYECGGACWDIYTFMPGSQVLVGTPPHGGPETIDCKRDGCASYKIEGGKMTLGDGETYTIKKSKEGHLTINDVVLFPVKPVTAGLKLNNTYKYISYSGLVGITPFSSSNTSYITFKKDGTFESTDISLGSLDLIVSSTNASGASDSAGMYRIKGNTLDFYFGDGSVRRALFFLHDDDGKNAMDSIQIGGDNYYIPKD</sequence>
<dbReference type="InterPro" id="IPR036582">
    <property type="entry name" value="Mao_N_sf"/>
</dbReference>
<gene>
    <name evidence="3" type="ORF">ACFFSY_19975</name>
</gene>
<dbReference type="RefSeq" id="WP_377497296.1">
    <property type="nucleotide sequence ID" value="NZ_JBHMDO010000033.1"/>
</dbReference>
<dbReference type="EMBL" id="JBHMDO010000033">
    <property type="protein sequence ID" value="MFB9328213.1"/>
    <property type="molecule type" value="Genomic_DNA"/>
</dbReference>
<protein>
    <submittedName>
        <fullName evidence="3">Copper amine oxidase N-terminal domain-containing protein</fullName>
    </submittedName>
</protein>
<dbReference type="Pfam" id="PF07833">
    <property type="entry name" value="Cu_amine_oxidN1"/>
    <property type="match status" value="1"/>
</dbReference>
<evidence type="ECO:0000313" key="3">
    <source>
        <dbReference type="EMBL" id="MFB9328213.1"/>
    </source>
</evidence>
<feature type="compositionally biased region" description="Gly residues" evidence="1">
    <location>
        <begin position="193"/>
        <end position="204"/>
    </location>
</feature>
<keyword evidence="4" id="KW-1185">Reference proteome</keyword>
<evidence type="ECO:0000256" key="1">
    <source>
        <dbReference type="SAM" id="MobiDB-lite"/>
    </source>
</evidence>
<name>A0ABV5KUZ4_9BACL</name>
<dbReference type="Gene3D" id="3.30.457.10">
    <property type="entry name" value="Copper amine oxidase-like, N-terminal domain"/>
    <property type="match status" value="1"/>
</dbReference>
<dbReference type="InterPro" id="IPR012854">
    <property type="entry name" value="Cu_amine_oxidase-like_N"/>
</dbReference>
<accession>A0ABV5KUZ4</accession>
<organism evidence="3 4">
    <name type="scientific">Paenibacillus aurantiacus</name>
    <dbReference type="NCBI Taxonomy" id="1936118"/>
    <lineage>
        <taxon>Bacteria</taxon>
        <taxon>Bacillati</taxon>
        <taxon>Bacillota</taxon>
        <taxon>Bacilli</taxon>
        <taxon>Bacillales</taxon>
        <taxon>Paenibacillaceae</taxon>
        <taxon>Paenibacillus</taxon>
    </lineage>
</organism>
<comment type="caution">
    <text evidence="3">The sequence shown here is derived from an EMBL/GenBank/DDBJ whole genome shotgun (WGS) entry which is preliminary data.</text>
</comment>